<dbReference type="Proteomes" id="UP000504611">
    <property type="component" value="Unplaced"/>
</dbReference>
<keyword evidence="15" id="KW-1185">Reference proteome</keyword>
<sequence>MFKKMTEFGPDSGGRVKGVTIIKPIVFGNVARYFGKKREEDGHTHQWSVYVKPYRNEDMSAYVKKIQFKLHESYGNPLRVVTKPPYEITETGWGEFEIIVKIFFIDPNERPVTLYHLLKLFQSDTSAIPKKTVVSEFYDEMVLLPLCSGFLISLSPSHANECLSVSAVSELEQRTKEKMDAAKRRTSLEITELKDKLKASRENINSLKAEIRKLEEDGDHKDH</sequence>
<comment type="subcellular location">
    <subcellularLocation>
        <location evidence="12">Nucleus</location>
    </subcellularLocation>
</comment>
<comment type="function">
    <text evidence="9">Chromatin reader component of the NuA4 histone acetyltransferase (HAT) complex, a complex involved in transcriptional activation of select genes principally by acetylation of nucleosomal histones H4 and H2A. Specifically recognizes and binds acylated histone H3, with a preference for histone H3 diacetylated at 'Lys-18' and 'Lys-27' (H3K18ac and H3K27ac) or histone H3 diacetylated at 'Lys-14' and 'Lys-27' (H3K14ac and H3K27ac). Also able to recognize and bind crotonylated histone H3. May also recognize and bind histone H3 succinylated at 'Lys-122' (H3K122succ); additional evidences are however required to confirm this result in vivo. Plays a key role in histone variant H2AZ1/H2A.Z deposition into specific chromatin regions: recognizes and binds H3K14ac and H3K27ac on the promoters of actively transcribed genes and recruits NuA4-related complex to deposit H2AZ1/H2A.Z. H2AZ1/H2A.Z deposition is required for maintenance of embryonic stem cell.</text>
</comment>
<organism evidence="15 16">
    <name type="scientific">Notothenia coriiceps</name>
    <name type="common">black rockcod</name>
    <dbReference type="NCBI Taxonomy" id="8208"/>
    <lineage>
        <taxon>Eukaryota</taxon>
        <taxon>Metazoa</taxon>
        <taxon>Chordata</taxon>
        <taxon>Craniata</taxon>
        <taxon>Vertebrata</taxon>
        <taxon>Euteleostomi</taxon>
        <taxon>Actinopterygii</taxon>
        <taxon>Neopterygii</taxon>
        <taxon>Teleostei</taxon>
        <taxon>Neoteleostei</taxon>
        <taxon>Acanthomorphata</taxon>
        <taxon>Eupercaria</taxon>
        <taxon>Perciformes</taxon>
        <taxon>Notothenioidei</taxon>
        <taxon>Nototheniidae</taxon>
        <taxon>Notothenia</taxon>
    </lineage>
</organism>
<evidence type="ECO:0000259" key="14">
    <source>
        <dbReference type="PROSITE" id="PS51037"/>
    </source>
</evidence>
<dbReference type="FunFam" id="2.60.40.1970:FF:000002">
    <property type="entry name" value="YEATS domain-containing protein 4"/>
    <property type="match status" value="1"/>
</dbReference>
<keyword evidence="5" id="KW-0805">Transcription regulation</keyword>
<dbReference type="KEGG" id="ncc:104962593"/>
<proteinExistence type="predicted"/>
<evidence type="ECO:0000256" key="9">
    <source>
        <dbReference type="ARBA" id="ARBA00057736"/>
    </source>
</evidence>
<dbReference type="PROSITE" id="PS51037">
    <property type="entry name" value="YEATS"/>
    <property type="match status" value="1"/>
</dbReference>
<dbReference type="PANTHER" id="PTHR47573">
    <property type="entry name" value="PROTEIN AF-9 HOMOLOG"/>
    <property type="match status" value="1"/>
</dbReference>
<dbReference type="GeneID" id="104962593"/>
<evidence type="ECO:0000256" key="11">
    <source>
        <dbReference type="ARBA" id="ARBA00068331"/>
    </source>
</evidence>
<dbReference type="CTD" id="8089"/>
<dbReference type="AlphaFoldDB" id="A0A6I9PNW7"/>
<comment type="subunit">
    <text evidence="10">Component of numerous complexes with chromatin remodeling and histone acetyltransferase activity. Component of the NuA4 histone acetyltransferase complex which contains the catalytic subunit KAT5/TIP60 and the subunits EP400, TRRAP/PAF400, BRD8/SMAP, EPC1, DMAP1/DNMAP1, RUVBL1/TIP49, RUVBL2, ING3, actin, ACTL6A/BAF53A, MORF4L1/MRG15, MORF4L2/MRGX, MRGBP, YEATS4/GAS41, VPS72/YL1 and MEAF6. The NuA4 complex interacts with MYC and the adenovirus E1A protein. Component of a NuA4-related complex which contains EP400, TRRAP/PAF400, SRCAP, BRD8/SMAP, EPC1, DMAP1/DNMAP1, RUVBL1/TIP49, RUVBL2, actin, ACTL6A/BAF53A, VPS72 and YEATS4/GAS41. Interacts with MLLT10/AF10. Also interacts with the SWI/SNF component SMARCB1/BAF47, TACC1 and TACC2, and the nuclear matrix protein NUMA1.</text>
</comment>
<evidence type="ECO:0000256" key="4">
    <source>
        <dbReference type="ARBA" id="ARBA00022853"/>
    </source>
</evidence>
<evidence type="ECO:0000313" key="16">
    <source>
        <dbReference type="RefSeq" id="XP_010789345.1"/>
    </source>
</evidence>
<evidence type="ECO:0000256" key="3">
    <source>
        <dbReference type="ARBA" id="ARBA00022843"/>
    </source>
</evidence>
<evidence type="ECO:0000256" key="1">
    <source>
        <dbReference type="ARBA" id="ARBA00022499"/>
    </source>
</evidence>
<dbReference type="Gene3D" id="2.60.40.1970">
    <property type="entry name" value="YEATS domain"/>
    <property type="match status" value="1"/>
</dbReference>
<keyword evidence="7" id="KW-0804">Transcription</keyword>
<dbReference type="GO" id="GO:0005654">
    <property type="term" value="C:nucleoplasm"/>
    <property type="evidence" value="ECO:0007669"/>
    <property type="project" value="UniProtKB-ARBA"/>
</dbReference>
<dbReference type="InterPro" id="IPR038704">
    <property type="entry name" value="YEAST_sf"/>
</dbReference>
<name>A0A6I9PNW7_9TELE</name>
<evidence type="ECO:0000256" key="6">
    <source>
        <dbReference type="ARBA" id="ARBA00023054"/>
    </source>
</evidence>
<dbReference type="InterPro" id="IPR055129">
    <property type="entry name" value="YEATS_dom"/>
</dbReference>
<protein>
    <recommendedName>
        <fullName evidence="11">YEATS domain-containing protein 4</fullName>
    </recommendedName>
</protein>
<evidence type="ECO:0000256" key="7">
    <source>
        <dbReference type="ARBA" id="ARBA00023163"/>
    </source>
</evidence>
<evidence type="ECO:0000256" key="5">
    <source>
        <dbReference type="ARBA" id="ARBA00023015"/>
    </source>
</evidence>
<keyword evidence="3" id="KW-0832">Ubl conjugation</keyword>
<dbReference type="OrthoDB" id="16041at2759"/>
<keyword evidence="6 13" id="KW-0175">Coiled coil</keyword>
<feature type="domain" description="YEATS" evidence="14">
    <location>
        <begin position="15"/>
        <end position="157"/>
    </location>
</feature>
<dbReference type="CDD" id="cd16909">
    <property type="entry name" value="YEATS_GAS41_like"/>
    <property type="match status" value="1"/>
</dbReference>
<reference evidence="16" key="1">
    <citation type="submission" date="2025-08" db="UniProtKB">
        <authorList>
            <consortium name="RefSeq"/>
        </authorList>
    </citation>
    <scope>IDENTIFICATION</scope>
    <source>
        <tissue evidence="16">Muscle</tissue>
    </source>
</reference>
<evidence type="ECO:0000256" key="8">
    <source>
        <dbReference type="ARBA" id="ARBA00023242"/>
    </source>
</evidence>
<evidence type="ECO:0000256" key="2">
    <source>
        <dbReference type="ARBA" id="ARBA00022604"/>
    </source>
</evidence>
<keyword evidence="4" id="KW-0156">Chromatin regulator</keyword>
<evidence type="ECO:0000256" key="10">
    <source>
        <dbReference type="ARBA" id="ARBA00064752"/>
    </source>
</evidence>
<keyword evidence="8 12" id="KW-0539">Nucleus</keyword>
<evidence type="ECO:0000313" key="15">
    <source>
        <dbReference type="Proteomes" id="UP000504611"/>
    </source>
</evidence>
<dbReference type="RefSeq" id="XP_010789345.1">
    <property type="nucleotide sequence ID" value="XM_010791043.1"/>
</dbReference>
<feature type="coiled-coil region" evidence="13">
    <location>
        <begin position="183"/>
        <end position="217"/>
    </location>
</feature>
<accession>A0A6I9PNW7</accession>
<evidence type="ECO:0000256" key="13">
    <source>
        <dbReference type="SAM" id="Coils"/>
    </source>
</evidence>
<gene>
    <name evidence="16" type="primary">yeats4</name>
</gene>
<dbReference type="GO" id="GO:0006355">
    <property type="term" value="P:regulation of DNA-templated transcription"/>
    <property type="evidence" value="ECO:0007669"/>
    <property type="project" value="InterPro"/>
</dbReference>
<dbReference type="GO" id="GO:0006325">
    <property type="term" value="P:chromatin organization"/>
    <property type="evidence" value="ECO:0007669"/>
    <property type="project" value="UniProtKB-KW"/>
</dbReference>
<dbReference type="InterPro" id="IPR005033">
    <property type="entry name" value="YEATS"/>
</dbReference>
<dbReference type="PANTHER" id="PTHR47573:SF1">
    <property type="entry name" value="PROTEIN AF-9 HOMOLOG"/>
    <property type="match status" value="1"/>
</dbReference>
<keyword evidence="1" id="KW-1017">Isopeptide bond</keyword>
<keyword evidence="2" id="KW-0341">Growth regulation</keyword>
<dbReference type="Pfam" id="PF03366">
    <property type="entry name" value="YEATS"/>
    <property type="match status" value="1"/>
</dbReference>
<evidence type="ECO:0000256" key="12">
    <source>
        <dbReference type="PROSITE-ProRule" id="PRU00376"/>
    </source>
</evidence>